<proteinExistence type="predicted"/>
<dbReference type="VEuPathDB" id="FungiDB:PAAG_05176"/>
<organism evidence="1 2">
    <name type="scientific">Paracoccidioides lutzii (strain ATCC MYA-826 / Pb01)</name>
    <name type="common">Paracoccidioides brasiliensis</name>
    <dbReference type="NCBI Taxonomy" id="502779"/>
    <lineage>
        <taxon>Eukaryota</taxon>
        <taxon>Fungi</taxon>
        <taxon>Dikarya</taxon>
        <taxon>Ascomycota</taxon>
        <taxon>Pezizomycotina</taxon>
        <taxon>Eurotiomycetes</taxon>
        <taxon>Eurotiomycetidae</taxon>
        <taxon>Onygenales</taxon>
        <taxon>Ajellomycetaceae</taxon>
        <taxon>Paracoccidioides</taxon>
    </lineage>
</organism>
<evidence type="ECO:0000313" key="2">
    <source>
        <dbReference type="Proteomes" id="UP000002059"/>
    </source>
</evidence>
<dbReference type="RefSeq" id="XP_015699718.1">
    <property type="nucleotide sequence ID" value="XM_015845492.1"/>
</dbReference>
<dbReference type="KEGG" id="pbl:PAAG_05176"/>
<accession>C1H333</accession>
<dbReference type="HOGENOM" id="CLU_2146618_0_0_1"/>
<sequence>MERFRQVDPQKRLANVFEVADGFVAFKAECFPTKRQDHLVRLPDMSHQPSPILLQKMDKHQTDHPFSDPSMVLDTKHPFDHLRPVKESNGLIRYLVTVNREAKVLKEGQPTR</sequence>
<dbReference type="AlphaFoldDB" id="C1H333"/>
<keyword evidence="2" id="KW-1185">Reference proteome</keyword>
<dbReference type="EMBL" id="KN294004">
    <property type="protein sequence ID" value="EEH34127.2"/>
    <property type="molecule type" value="Genomic_DNA"/>
</dbReference>
<gene>
    <name evidence="1" type="ORF">PAAG_05176</name>
</gene>
<dbReference type="Proteomes" id="UP000002059">
    <property type="component" value="Partially assembled WGS sequence"/>
</dbReference>
<dbReference type="GeneID" id="9096368"/>
<evidence type="ECO:0000313" key="1">
    <source>
        <dbReference type="EMBL" id="EEH34127.2"/>
    </source>
</evidence>
<name>C1H333_PARBA</name>
<reference evidence="1 2" key="1">
    <citation type="journal article" date="2011" name="PLoS Genet.">
        <title>Comparative genomic analysis of human fungal pathogens causing paracoccidioidomycosis.</title>
        <authorList>
            <person name="Desjardins C.A."/>
            <person name="Champion M.D."/>
            <person name="Holder J.W."/>
            <person name="Muszewska A."/>
            <person name="Goldberg J."/>
            <person name="Bailao A.M."/>
            <person name="Brigido M.M."/>
            <person name="Ferreira M.E."/>
            <person name="Garcia A.M."/>
            <person name="Grynberg M."/>
            <person name="Gujja S."/>
            <person name="Heiman D.I."/>
            <person name="Henn M.R."/>
            <person name="Kodira C.D."/>
            <person name="Leon-Narvaez H."/>
            <person name="Longo L.V."/>
            <person name="Ma L.J."/>
            <person name="Malavazi I."/>
            <person name="Matsuo A.L."/>
            <person name="Morais F.V."/>
            <person name="Pereira M."/>
            <person name="Rodriguez-Brito S."/>
            <person name="Sakthikumar S."/>
            <person name="Salem-Izacc S.M."/>
            <person name="Sykes S.M."/>
            <person name="Teixeira M.M."/>
            <person name="Vallejo M.C."/>
            <person name="Walter M.E."/>
            <person name="Yandava C."/>
            <person name="Young S."/>
            <person name="Zeng Q."/>
            <person name="Zucker J."/>
            <person name="Felipe M.S."/>
            <person name="Goldman G.H."/>
            <person name="Haas B.J."/>
            <person name="McEwen J.G."/>
            <person name="Nino-Vega G."/>
            <person name="Puccia R."/>
            <person name="San-Blas G."/>
            <person name="Soares C.M."/>
            <person name="Birren B.W."/>
            <person name="Cuomo C.A."/>
        </authorList>
    </citation>
    <scope>NUCLEOTIDE SEQUENCE [LARGE SCALE GENOMIC DNA]</scope>
    <source>
        <strain evidence="2">ATCC MYA-826 / Pb01</strain>
    </source>
</reference>
<protein>
    <submittedName>
        <fullName evidence="1">Uncharacterized protein</fullName>
    </submittedName>
</protein>